<dbReference type="Pfam" id="PF10651">
    <property type="entry name" value="BppU_N"/>
    <property type="match status" value="1"/>
</dbReference>
<dbReference type="InterPro" id="IPR018913">
    <property type="entry name" value="BppU_N"/>
</dbReference>
<keyword evidence="4" id="KW-1185">Reference proteome</keyword>
<dbReference type="GeneID" id="5133916"/>
<dbReference type="OrthoDB" id="919at10239"/>
<feature type="compositionally biased region" description="Basic and acidic residues" evidence="1">
    <location>
        <begin position="175"/>
        <end position="191"/>
    </location>
</feature>
<evidence type="ECO:0000313" key="4">
    <source>
        <dbReference type="Proteomes" id="UP000000973"/>
    </source>
</evidence>
<evidence type="ECO:0000313" key="3">
    <source>
        <dbReference type="EMBL" id="AAX92007.1"/>
    </source>
</evidence>
<proteinExistence type="predicted"/>
<name>Q4ZA81_9CAUD</name>
<dbReference type="Gene3D" id="2.60.120.260">
    <property type="entry name" value="Galactose-binding domain-like"/>
    <property type="match status" value="1"/>
</dbReference>
<dbReference type="Proteomes" id="UP000000973">
    <property type="component" value="Segment"/>
</dbReference>
<reference evidence="3 4" key="1">
    <citation type="journal article" date="2005" name="Proc. Natl. Acad. Sci. U.S.A.">
        <title>The complete genomes and proteomes of 27 Staphylococcus aureus bacteriophages.</title>
        <authorList>
            <person name="Kwan T."/>
            <person name="Liu J."/>
            <person name="Dubow M."/>
            <person name="Gros P."/>
            <person name="Pelletier J."/>
        </authorList>
    </citation>
    <scope>NUCLEOTIDE SEQUENCE</scope>
</reference>
<dbReference type="RefSeq" id="YP_240845.1">
    <property type="nucleotide sequence ID" value="NC_007065.1"/>
</dbReference>
<protein>
    <submittedName>
        <fullName evidence="3">ORF002</fullName>
    </submittedName>
</protein>
<dbReference type="KEGG" id="vg:5133916"/>
<accession>Q4ZA81</accession>
<evidence type="ECO:0000256" key="1">
    <source>
        <dbReference type="SAM" id="MobiDB-lite"/>
    </source>
</evidence>
<dbReference type="EMBL" id="AY954968">
    <property type="protein sequence ID" value="AAX92007.1"/>
    <property type="molecule type" value="Genomic_DNA"/>
</dbReference>
<sequence length="670" mass="75764">MYKIKDIETRINNKTVDIGDIGCRFYTEDENTAYVRIGINDEKGRVNFKESNLTPKLHLFTEDGSIFKNEPVLTDDNVKGFLTYKIPKNVIKHVGMVRCKLFLENDHERIHVANFHFYIIDSGIDDAVQKEVSITLVEDTVKRIIRTSASELLGDDFKETLNTTAKQYIADNADKFKGERGERGEKGEAGERGAQGIPGTSADLTDAIGNFSSLKDIVNLPLQPNFVEEVNKLSTTKGDMTVSIVHAPSQTFHVVQPISSSRALRVWFNKNQKDDYIIFRETEIGDYTNENKSIGYQNLEMVDSSMFNTSYAPNYYATTVGATLKGTVIADKINFTSYCNNVGGIWEAILDEGTINEQRKTISTYSSVNKVDNEQLLFDNLDYKKHTLKLVYKGQDPSYPVSSPRGWLYFGGARPQDVKGTINVFKLVPVVTNVTQSLYSYSNKDIAMQIRDANNSTGEQFVPEHNGIATAFKNKEAKLLGDNKELPFITDRVYTDIKNVSLVQNVNGRVDNNDLLNIITSHSIKNGAISVYGSVKFLKNTYVKTAYAGMVPYFTKNVNKIKSSLNNTYKPDISGTYRIEKMPEKLQAKSYVLSNDTNDVITAFEFENIIKTNRINDNAIKGDTWIEHRNADMGKIYNQQFKEETIEAGYEWQFKLNYRTTEIPYANTLI</sequence>
<feature type="region of interest" description="Disordered" evidence="1">
    <location>
        <begin position="175"/>
        <end position="199"/>
    </location>
</feature>
<dbReference type="Gene3D" id="2.60.40.3350">
    <property type="match status" value="1"/>
</dbReference>
<feature type="domain" description="BppU N-terminal" evidence="2">
    <location>
        <begin position="4"/>
        <end position="143"/>
    </location>
</feature>
<organism evidence="3 4">
    <name type="scientific">Staphylococcus phage X2</name>
    <dbReference type="NCBI Taxonomy" id="2908152"/>
    <lineage>
        <taxon>Viruses</taxon>
        <taxon>Duplodnaviria</taxon>
        <taxon>Heunggongvirae</taxon>
        <taxon>Uroviricota</taxon>
        <taxon>Caudoviricetes</taxon>
        <taxon>Azeredovirinae</taxon>
        <taxon>Phietavirus</taxon>
        <taxon>Phietavirus X2</taxon>
    </lineage>
</organism>
<evidence type="ECO:0000259" key="2">
    <source>
        <dbReference type="Pfam" id="PF10651"/>
    </source>
</evidence>